<name>A0ABT1X7M2_9PROT</name>
<protein>
    <submittedName>
        <fullName evidence="1">Uncharacterized protein</fullName>
    </submittedName>
</protein>
<proteinExistence type="predicted"/>
<dbReference type="Proteomes" id="UP001524642">
    <property type="component" value="Unassembled WGS sequence"/>
</dbReference>
<accession>A0ABT1X7M2</accession>
<evidence type="ECO:0000313" key="1">
    <source>
        <dbReference type="EMBL" id="MCR0984103.1"/>
    </source>
</evidence>
<organism evidence="1 2">
    <name type="scientific">Roseomonas populi</name>
    <dbReference type="NCBI Taxonomy" id="3121582"/>
    <lineage>
        <taxon>Bacteria</taxon>
        <taxon>Pseudomonadati</taxon>
        <taxon>Pseudomonadota</taxon>
        <taxon>Alphaproteobacteria</taxon>
        <taxon>Acetobacterales</taxon>
        <taxon>Roseomonadaceae</taxon>
        <taxon>Roseomonas</taxon>
    </lineage>
</organism>
<reference evidence="1 2" key="1">
    <citation type="submission" date="2022-06" db="EMBL/GenBank/DDBJ databases">
        <title>Roseomonas CN29.</title>
        <authorList>
            <person name="Cheng Y."/>
            <person name="He X."/>
        </authorList>
    </citation>
    <scope>NUCLEOTIDE SEQUENCE [LARGE SCALE GENOMIC DNA]</scope>
    <source>
        <strain evidence="1 2">CN29</strain>
    </source>
</reference>
<keyword evidence="2" id="KW-1185">Reference proteome</keyword>
<dbReference type="RefSeq" id="WP_257717760.1">
    <property type="nucleotide sequence ID" value="NZ_JANJOU010000018.1"/>
</dbReference>
<sequence>MTHRTGTYLDAIRHKVKSLAGCSVTEDLASDGDRLLSLLWSEVMMLDAKYHADIRRRGAADARGDLVACDKIELELASLSQVYAELIEDTRMISRFSYIGLSKKAQVLSHLLVQAKEEPCEALLGLILTFSEDVPATYGEADPITSIRSPAAGGLKPEEQRLATTVVEALESRRTEMLAHMEEAGDADPVAAEDIATRFYDSGKHLSLQMTLLAEGEARTKADVVALAGVVSFLVQNGVGAEGYGFMLPLCRQLCDVVIAQGGNLPS</sequence>
<comment type="caution">
    <text evidence="1">The sequence shown here is derived from an EMBL/GenBank/DDBJ whole genome shotgun (WGS) entry which is preliminary data.</text>
</comment>
<gene>
    <name evidence="1" type="ORF">NRP21_18775</name>
</gene>
<evidence type="ECO:0000313" key="2">
    <source>
        <dbReference type="Proteomes" id="UP001524642"/>
    </source>
</evidence>
<dbReference type="EMBL" id="JANJOU010000018">
    <property type="protein sequence ID" value="MCR0984103.1"/>
    <property type="molecule type" value="Genomic_DNA"/>
</dbReference>